<name>A0A6J0LAI8_RAPSA</name>
<dbReference type="FunFam" id="3.30.830.10:FF:000040">
    <property type="entry name" value="Stromal processing peptidase, chloroplastic"/>
    <property type="match status" value="1"/>
</dbReference>
<protein>
    <recommendedName>
        <fullName evidence="13">Stromal processing peptidase, chloroplastic</fullName>
    </recommendedName>
    <alternativeName>
        <fullName evidence="14">Chloroplast processing enzyme</fullName>
    </alternativeName>
</protein>
<dbReference type="GO" id="GO:0046872">
    <property type="term" value="F:metal ion binding"/>
    <property type="evidence" value="ECO:0007669"/>
    <property type="project" value="UniProtKB-KW"/>
</dbReference>
<keyword evidence="9" id="KW-0862">Zinc</keyword>
<dbReference type="AlphaFoldDB" id="A0A6J0LAI8"/>
<evidence type="ECO:0000313" key="19">
    <source>
        <dbReference type="RefSeq" id="XP_018456639.1"/>
    </source>
</evidence>
<dbReference type="GeneID" id="108827678"/>
<evidence type="ECO:0000256" key="9">
    <source>
        <dbReference type="ARBA" id="ARBA00022833"/>
    </source>
</evidence>
<feature type="domain" description="Peptidase M16 C-terminal" evidence="17">
    <location>
        <begin position="925"/>
        <end position="1152"/>
    </location>
</feature>
<proteinExistence type="inferred from homology"/>
<dbReference type="KEGG" id="rsz:108827678"/>
<dbReference type="PANTHER" id="PTHR43690:SF33">
    <property type="entry name" value="STROMAL PROCESSING PEPTIDASE, CHLOROPLASTIC"/>
    <property type="match status" value="1"/>
</dbReference>
<feature type="region of interest" description="Disordered" evidence="15">
    <location>
        <begin position="1232"/>
        <end position="1261"/>
    </location>
</feature>
<dbReference type="Proteomes" id="UP000504610">
    <property type="component" value="Chromosome 9"/>
</dbReference>
<keyword evidence="11" id="KW-0482">Metalloprotease</keyword>
<dbReference type="InterPro" id="IPR011249">
    <property type="entry name" value="Metalloenz_LuxS/M16"/>
</dbReference>
<keyword evidence="7" id="KW-0479">Metal-binding</keyword>
<dbReference type="FunFam" id="3.30.830.10:FF:000025">
    <property type="entry name" value="Stromal processing peptidase chloroplastic"/>
    <property type="match status" value="1"/>
</dbReference>
<dbReference type="GO" id="GO:0009570">
    <property type="term" value="C:chloroplast stroma"/>
    <property type="evidence" value="ECO:0007669"/>
    <property type="project" value="UniProtKB-SubCell"/>
</dbReference>
<keyword evidence="8" id="KW-0378">Hydrolase</keyword>
<evidence type="ECO:0000259" key="17">
    <source>
        <dbReference type="Pfam" id="PF05193"/>
    </source>
</evidence>
<dbReference type="InterPro" id="IPR050626">
    <property type="entry name" value="Peptidase_M16"/>
</dbReference>
<gene>
    <name evidence="19" type="primary">LOC108827678</name>
</gene>
<evidence type="ECO:0000256" key="1">
    <source>
        <dbReference type="ARBA" id="ARBA00001947"/>
    </source>
</evidence>
<keyword evidence="18" id="KW-1185">Reference proteome</keyword>
<comment type="cofactor">
    <cofactor evidence="1">
        <name>Zn(2+)</name>
        <dbReference type="ChEBI" id="CHEBI:29105"/>
    </cofactor>
</comment>
<evidence type="ECO:0000256" key="2">
    <source>
        <dbReference type="ARBA" id="ARBA00004470"/>
    </source>
</evidence>
<keyword evidence="6" id="KW-0645">Protease</keyword>
<evidence type="ECO:0000256" key="8">
    <source>
        <dbReference type="ARBA" id="ARBA00022801"/>
    </source>
</evidence>
<feature type="domain" description="Peptidase M16 N-terminal" evidence="16">
    <location>
        <begin position="215"/>
        <end position="339"/>
    </location>
</feature>
<evidence type="ECO:0000256" key="14">
    <source>
        <dbReference type="ARBA" id="ARBA00077219"/>
    </source>
</evidence>
<evidence type="ECO:0000256" key="13">
    <source>
        <dbReference type="ARBA" id="ARBA00074130"/>
    </source>
</evidence>
<comment type="similarity">
    <text evidence="3">Belongs to the peptidase M16 family.</text>
</comment>
<dbReference type="RefSeq" id="XP_018456639.1">
    <property type="nucleotide sequence ID" value="XM_018601137.2"/>
</dbReference>
<accession>A0A6J0LAI8</accession>
<dbReference type="OrthoDB" id="952271at2759"/>
<evidence type="ECO:0000256" key="4">
    <source>
        <dbReference type="ARBA" id="ARBA00022528"/>
    </source>
</evidence>
<dbReference type="InterPro" id="IPR011765">
    <property type="entry name" value="Pept_M16_N"/>
</dbReference>
<comment type="subcellular location">
    <subcellularLocation>
        <location evidence="2">Plastid</location>
        <location evidence="2">Chloroplast stroma</location>
    </subcellularLocation>
</comment>
<reference evidence="19" key="2">
    <citation type="submission" date="2025-08" db="UniProtKB">
        <authorList>
            <consortium name="RefSeq"/>
        </authorList>
    </citation>
    <scope>IDENTIFICATION</scope>
    <source>
        <tissue evidence="19">Leaf</tissue>
    </source>
</reference>
<evidence type="ECO:0000313" key="18">
    <source>
        <dbReference type="Proteomes" id="UP000504610"/>
    </source>
</evidence>
<evidence type="ECO:0000259" key="16">
    <source>
        <dbReference type="Pfam" id="PF00675"/>
    </source>
</evidence>
<evidence type="ECO:0000256" key="10">
    <source>
        <dbReference type="ARBA" id="ARBA00022946"/>
    </source>
</evidence>
<dbReference type="Pfam" id="PF00675">
    <property type="entry name" value="Peptidase_M16"/>
    <property type="match status" value="1"/>
</dbReference>
<evidence type="ECO:0000256" key="15">
    <source>
        <dbReference type="SAM" id="MobiDB-lite"/>
    </source>
</evidence>
<evidence type="ECO:0000256" key="5">
    <source>
        <dbReference type="ARBA" id="ARBA00022640"/>
    </source>
</evidence>
<organism evidence="18 19">
    <name type="scientific">Raphanus sativus</name>
    <name type="common">Radish</name>
    <name type="synonym">Raphanus raphanistrum var. sativus</name>
    <dbReference type="NCBI Taxonomy" id="3726"/>
    <lineage>
        <taxon>Eukaryota</taxon>
        <taxon>Viridiplantae</taxon>
        <taxon>Streptophyta</taxon>
        <taxon>Embryophyta</taxon>
        <taxon>Tracheophyta</taxon>
        <taxon>Spermatophyta</taxon>
        <taxon>Magnoliopsida</taxon>
        <taxon>eudicotyledons</taxon>
        <taxon>Gunneridae</taxon>
        <taxon>Pentapetalae</taxon>
        <taxon>rosids</taxon>
        <taxon>malvids</taxon>
        <taxon>Brassicales</taxon>
        <taxon>Brassicaceae</taxon>
        <taxon>Brassiceae</taxon>
        <taxon>Raphanus</taxon>
    </lineage>
</organism>
<evidence type="ECO:0000256" key="12">
    <source>
        <dbReference type="ARBA" id="ARBA00056021"/>
    </source>
</evidence>
<evidence type="ECO:0000256" key="3">
    <source>
        <dbReference type="ARBA" id="ARBA00007261"/>
    </source>
</evidence>
<dbReference type="Pfam" id="PF05193">
    <property type="entry name" value="Peptidase_M16_C"/>
    <property type="match status" value="2"/>
</dbReference>
<dbReference type="FunFam" id="3.30.830.10:FF:000033">
    <property type="entry name" value="Stromal processing peptidase, chloroplastic"/>
    <property type="match status" value="1"/>
</dbReference>
<sequence length="1261" mass="140136">MASSSSSIFTGVKFSPILAPLHSRDNSRRHRSGFVKDNKVRFNPPAAAAHRVRVEAQSLIPYNGLWAKQTTNKGRWSWKRNVGLGQVSLSQGRSFCLTCKKTQPGIRRRSLLPGAFVDTTSFPLSRKSSSSLGKPSQIVNATVGPDEPHAAGTAWPDGIVEERQDVELLPPEIDTAELEAFLGCELPSHPKLHRGQLKNGLRYLILPNKVPPNRFEAHMEVHVGSVDEEDDEQGIAHMIEHVAFLGSKKREKLLGTGARSNAYTDFHHTVFHIHSPTHTKDSDDDLFPSVLDALNEIAFHPKFLSSRVEKERRAILSELQMMNTIEYRVDCQLLQHLHSENKLGQRFPIGLEEQIKKWDVDKIRKFHERWYFPANATLYIVGDIDNIPRIVHNIEAVFGKTSLDNEAAPTSSTPGAFGAMANFLVPKLPAGLGGTFSQERTNTADQSKIIKRERHAIRPPVEHNWSLPGTSVDLKPPQIFKHELLQNFAINMFCKIPVSKVQTFGDLRNVLMKRIFLSALHFRINTRYKSSNPPFTSVELDHSDSGREGCTVTTLTVTAEPKNWQNAVKVAVQEVRRLKEFGVTRGELTRYMDALLKDSEHLAAMIDNVSSVDNLDFIMESDALGHTVMDQTQGHETLVAVAGTVTLEEVNTVGAKVLEFISDFGKPTAPIPAAIVACVPTKMHGDEVGESDFNIAPSEILDSIKLGLLAPIEAEPELEVPKELISQSQLQELTLQRNPCFVPIPGSGVTKLHDKETGITQLRLSNGIPVNFKISKTESRAGVMRLIVGGGRAAETSDSKGAVVVGVRTLSEGGRVGDFSREQVELFCVNHLINCSLESTEEFIAMEFRFTLRDNGMQAAFQLLHMVLEHSVWLEDAFDRARQLYLSYYRSIPKSLERATAHKLMTAMLNGDERFIEPTPKSLQNLNLESVKDAVMSHFVGENMEVSIVGDFSEEEIERCVLDYLGTVKASHDSAKPLGSEPIEFRQPTDGLQFQQIFVKDTDERACAYIAGPAPNRWGFTVDGDDLFQSVSKHSAHDGLLKSEDQLLDGSNTELQRKLRAHPLFFGISMGLLAEIINSRLFTTVRDSLGLTYDVSFELNLFDRLNLGWYVISVTSTPGKVYKAVDACKSVLRGLHSNQIAPRELDRAKRTLLMRHEAELKSNAYWLNLLAHLQASSVPRKELSCIKELTSLYEAASIEDIYVAYNQLKVDEDSLYSCIGIAGAQAGEDVTALSEEEEPEDSFSGVLPVGRGSSMTTRPTT</sequence>
<dbReference type="PANTHER" id="PTHR43690">
    <property type="entry name" value="NARDILYSIN"/>
    <property type="match status" value="1"/>
</dbReference>
<evidence type="ECO:0000256" key="11">
    <source>
        <dbReference type="ARBA" id="ARBA00023049"/>
    </source>
</evidence>
<feature type="domain" description="Peptidase M16 C-terminal" evidence="17">
    <location>
        <begin position="358"/>
        <end position="595"/>
    </location>
</feature>
<dbReference type="FunFam" id="3.30.830.10:FF:000024">
    <property type="entry name" value="Stromal processing peptidase chloroplastic"/>
    <property type="match status" value="1"/>
</dbReference>
<dbReference type="Gene3D" id="3.30.830.10">
    <property type="entry name" value="Metalloenzyme, LuxS/M16 peptidase-like"/>
    <property type="match status" value="4"/>
</dbReference>
<dbReference type="GO" id="GO:0004222">
    <property type="term" value="F:metalloendopeptidase activity"/>
    <property type="evidence" value="ECO:0007669"/>
    <property type="project" value="UniProtKB-ARBA"/>
</dbReference>
<dbReference type="InterPro" id="IPR007863">
    <property type="entry name" value="Peptidase_M16_C"/>
</dbReference>
<dbReference type="GO" id="GO:0016485">
    <property type="term" value="P:protein processing"/>
    <property type="evidence" value="ECO:0007669"/>
    <property type="project" value="UniProtKB-ARBA"/>
</dbReference>
<keyword evidence="10" id="KW-0809">Transit peptide</keyword>
<keyword evidence="4" id="KW-0150">Chloroplast</keyword>
<keyword evidence="5" id="KW-0934">Plastid</keyword>
<evidence type="ECO:0000256" key="6">
    <source>
        <dbReference type="ARBA" id="ARBA00022670"/>
    </source>
</evidence>
<reference evidence="18" key="1">
    <citation type="journal article" date="2019" name="Database">
        <title>The radish genome database (RadishGD): an integrated information resource for radish genomics.</title>
        <authorList>
            <person name="Yu H.J."/>
            <person name="Baek S."/>
            <person name="Lee Y.J."/>
            <person name="Cho A."/>
            <person name="Mun J.H."/>
        </authorList>
    </citation>
    <scope>NUCLEOTIDE SEQUENCE [LARGE SCALE GENOMIC DNA]</scope>
    <source>
        <strain evidence="18">cv. WK10039</strain>
    </source>
</reference>
<evidence type="ECO:0000256" key="7">
    <source>
        <dbReference type="ARBA" id="ARBA00022723"/>
    </source>
</evidence>
<comment type="function">
    <text evidence="12">Cleaves presequences (transit peptides) from chloroplastic protein precursors. Initially recognizes a precursor by binding to the C-terminus of its transit peptide and then removes the transit peptide in a single endoproteolytic step. In a next step, pursues the cleavage of transit peptide to a subfragment form.</text>
</comment>
<dbReference type="SUPFAM" id="SSF63411">
    <property type="entry name" value="LuxS/MPP-like metallohydrolase"/>
    <property type="match status" value="3"/>
</dbReference>